<feature type="non-terminal residue" evidence="2">
    <location>
        <position position="158"/>
    </location>
</feature>
<dbReference type="PANTHER" id="PTHR30267">
    <property type="entry name" value="PROTEIN KINASE PRKA"/>
    <property type="match status" value="1"/>
</dbReference>
<protein>
    <recommendedName>
        <fullName evidence="1">PrkA AAA domain-containing protein</fullName>
    </recommendedName>
</protein>
<feature type="domain" description="PrkA AAA" evidence="1">
    <location>
        <begin position="19"/>
        <end position="156"/>
    </location>
</feature>
<evidence type="ECO:0000259" key="1">
    <source>
        <dbReference type="Pfam" id="PF08298"/>
    </source>
</evidence>
<evidence type="ECO:0000313" key="2">
    <source>
        <dbReference type="EMBL" id="SVB53851.1"/>
    </source>
</evidence>
<dbReference type="PANTHER" id="PTHR30267:SF2">
    <property type="entry name" value="PROTEIN PRKA"/>
    <property type="match status" value="1"/>
</dbReference>
<dbReference type="Pfam" id="PF08298">
    <property type="entry name" value="AAA_PrkA"/>
    <property type="match status" value="1"/>
</dbReference>
<accession>A0A382EV66</accession>
<proteinExistence type="predicted"/>
<name>A0A382EV66_9ZZZZ</name>
<dbReference type="SUPFAM" id="SSF52540">
    <property type="entry name" value="P-loop containing nucleoside triphosphate hydrolases"/>
    <property type="match status" value="1"/>
</dbReference>
<gene>
    <name evidence="2" type="ORF">METZ01_LOCUS206705</name>
</gene>
<dbReference type="GO" id="GO:0004672">
    <property type="term" value="F:protein kinase activity"/>
    <property type="evidence" value="ECO:0007669"/>
    <property type="project" value="TreeGrafter"/>
</dbReference>
<dbReference type="EMBL" id="UINC01046176">
    <property type="protein sequence ID" value="SVB53851.1"/>
    <property type="molecule type" value="Genomic_DNA"/>
</dbReference>
<dbReference type="AlphaFoldDB" id="A0A382EV66"/>
<dbReference type="InterPro" id="IPR013153">
    <property type="entry name" value="Prk_AAA"/>
</dbReference>
<reference evidence="2" key="1">
    <citation type="submission" date="2018-05" db="EMBL/GenBank/DDBJ databases">
        <authorList>
            <person name="Lanie J.A."/>
            <person name="Ng W.-L."/>
            <person name="Kazmierczak K.M."/>
            <person name="Andrzejewski T.M."/>
            <person name="Davidsen T.M."/>
            <person name="Wayne K.J."/>
            <person name="Tettelin H."/>
            <person name="Glass J.I."/>
            <person name="Rusch D."/>
            <person name="Podicherti R."/>
            <person name="Tsui H.-C.T."/>
            <person name="Winkler M.E."/>
        </authorList>
    </citation>
    <scope>NUCLEOTIDE SEQUENCE</scope>
</reference>
<dbReference type="InterPro" id="IPR027417">
    <property type="entry name" value="P-loop_NTPase"/>
</dbReference>
<dbReference type="Gene3D" id="3.40.50.300">
    <property type="entry name" value="P-loop containing nucleotide triphosphate hydrolases"/>
    <property type="match status" value="1"/>
</dbReference>
<organism evidence="2">
    <name type="scientific">marine metagenome</name>
    <dbReference type="NCBI Taxonomy" id="408172"/>
    <lineage>
        <taxon>unclassified sequences</taxon>
        <taxon>metagenomes</taxon>
        <taxon>ecological metagenomes</taxon>
    </lineage>
</organism>
<sequence length="158" mass="17761">MGLIKKFEKSYASKEHEEMSLSDYLALCKKDNLAYASSAERLLDAIGEPDVVDTSNDARLSRIFLNRTIKVYPAFSDFYGMEEAIERLVAYFRQSAQGLEEKKQVLYLLGPVGGGKSSLAERLKELMEKHPIYVLKAGNQISPVFESPLGLFEPKEFG</sequence>